<organism evidence="2 3">
    <name type="scientific">Dorea formicigenerans</name>
    <dbReference type="NCBI Taxonomy" id="39486"/>
    <lineage>
        <taxon>Bacteria</taxon>
        <taxon>Bacillati</taxon>
        <taxon>Bacillota</taxon>
        <taxon>Clostridia</taxon>
        <taxon>Lachnospirales</taxon>
        <taxon>Lachnospiraceae</taxon>
        <taxon>Dorea</taxon>
    </lineage>
</organism>
<name>A0A395XN25_9FIRM</name>
<dbReference type="InterPro" id="IPR009051">
    <property type="entry name" value="Helical_ferredxn"/>
</dbReference>
<accession>A0A395XN25</accession>
<comment type="caution">
    <text evidence="2">The sequence shown here is derived from an EMBL/GenBank/DDBJ whole genome shotgun (WGS) entry which is preliminary data.</text>
</comment>
<gene>
    <name evidence="2" type="ORF">DWV67_04435</name>
</gene>
<evidence type="ECO:0000259" key="1">
    <source>
        <dbReference type="SMART" id="SM00928"/>
    </source>
</evidence>
<dbReference type="Gene3D" id="1.10.1060.10">
    <property type="entry name" value="Alpha-helical ferredoxin"/>
    <property type="match status" value="1"/>
</dbReference>
<reference evidence="2 3" key="1">
    <citation type="submission" date="2018-08" db="EMBL/GenBank/DDBJ databases">
        <title>A genome reference for cultivated species of the human gut microbiota.</title>
        <authorList>
            <person name="Zou Y."/>
            <person name="Xue W."/>
            <person name="Luo G."/>
        </authorList>
    </citation>
    <scope>NUCLEOTIDE SEQUENCE [LARGE SCALE GENOMIC DNA]</scope>
    <source>
        <strain evidence="2 3">AF12-11</strain>
    </source>
</reference>
<proteinExistence type="predicted"/>
<dbReference type="SMART" id="SM00928">
    <property type="entry name" value="NADH_4Fe-4S"/>
    <property type="match status" value="1"/>
</dbReference>
<dbReference type="Pfam" id="PF07992">
    <property type="entry name" value="Pyr_redox_2"/>
    <property type="match status" value="1"/>
</dbReference>
<dbReference type="InterPro" id="IPR028261">
    <property type="entry name" value="DPD_II"/>
</dbReference>
<dbReference type="GO" id="GO:0016491">
    <property type="term" value="F:oxidoreductase activity"/>
    <property type="evidence" value="ECO:0007669"/>
    <property type="project" value="InterPro"/>
</dbReference>
<dbReference type="Pfam" id="PF14691">
    <property type="entry name" value="Fer4_20"/>
    <property type="match status" value="1"/>
</dbReference>
<feature type="domain" description="NADH-ubiquinone oxidoreductase 51kDa subunit iron-sulphur binding" evidence="1">
    <location>
        <begin position="37"/>
        <end position="82"/>
    </location>
</feature>
<dbReference type="SUPFAM" id="SSF51971">
    <property type="entry name" value="Nucleotide-binding domain"/>
    <property type="match status" value="1"/>
</dbReference>
<dbReference type="EMBL" id="QSAJ01000007">
    <property type="protein sequence ID" value="RGW54644.1"/>
    <property type="molecule type" value="Genomic_DNA"/>
</dbReference>
<dbReference type="AlphaFoldDB" id="A0A395XN25"/>
<dbReference type="NCBIfam" id="NF009410">
    <property type="entry name" value="PRK12771.1"/>
    <property type="match status" value="1"/>
</dbReference>
<dbReference type="InterPro" id="IPR019575">
    <property type="entry name" value="Nuop51_4Fe4S-bd"/>
</dbReference>
<protein>
    <submittedName>
        <fullName evidence="2">Glutamate synthase</fullName>
    </submittedName>
</protein>
<dbReference type="Gene3D" id="3.50.50.60">
    <property type="entry name" value="FAD/NAD(P)-binding domain"/>
    <property type="match status" value="2"/>
</dbReference>
<dbReference type="PANTHER" id="PTHR42783:SF3">
    <property type="entry name" value="GLUTAMATE SYNTHASE [NADPH] SMALL CHAIN-RELATED"/>
    <property type="match status" value="1"/>
</dbReference>
<dbReference type="SUPFAM" id="SSF140490">
    <property type="entry name" value="Nqo1C-terminal domain-like"/>
    <property type="match status" value="1"/>
</dbReference>
<evidence type="ECO:0000313" key="2">
    <source>
        <dbReference type="EMBL" id="RGW54644.1"/>
    </source>
</evidence>
<evidence type="ECO:0000313" key="3">
    <source>
        <dbReference type="Proteomes" id="UP000266376"/>
    </source>
</evidence>
<dbReference type="InterPro" id="IPR023753">
    <property type="entry name" value="FAD/NAD-binding_dom"/>
</dbReference>
<dbReference type="InterPro" id="IPR037207">
    <property type="entry name" value="Nuop51_4Fe4S-bd_sf"/>
</dbReference>
<dbReference type="SUPFAM" id="SSF46548">
    <property type="entry name" value="alpha-helical ferredoxin"/>
    <property type="match status" value="2"/>
</dbReference>
<sequence>MSKLYLADPSGYDVKMNEIARHFSHKVEVYPPGSCPITMQISMLRTAANQTCGKCVPCRDGLPLVARLMQKVLDGRATEKTLDNIRMMATMIRSSADCAIGWNAADEVLKGLDLFADEYKSHIENKKCLESIGQKVPCISLCPAHVNIPGYIALVGEEDYAGAINLIRKDNPFPTACAMVCEHPCEERCRRKMLESPINIRALKKYAVDMMPADKVATPKPNPSTGKSIGVIGGGPAGLTAAYFLALMGHKIEVYETHDKLGGMLRYGIPNYRFPKDRLDEDIRAILNSGDIHVTYNTTIGKDIPVKDIYEKHDAIFVGIGAQTGKTLRIEGADAGNVVSAVDILDQIGNGTLPDYTGKSVVVIGGGNVAMDCARSAVRCNAEEVSIIYRRRQKDMTALESEIESAVMEGIALVTLQAPVEITKDENGNCKSLITQPQMISAYRGSRPAPKDAAKEKQEFKADVIMIAVGQDIVSAPFEEFGIPAKWNILQAGLDTEVKEIPGVFTGGDCATGPSTVIRAIAAGKVAAHNIDEYLGYHHTLTCEAVVPEPKENMRDLMGRTEIGERPANIRKKDFEHVEELLTHEEAMQEACRCLRCDHFGCGAMVGGRDL</sequence>
<dbReference type="GO" id="GO:0051539">
    <property type="term" value="F:4 iron, 4 sulfur cluster binding"/>
    <property type="evidence" value="ECO:0007669"/>
    <property type="project" value="InterPro"/>
</dbReference>
<dbReference type="InterPro" id="IPR036188">
    <property type="entry name" value="FAD/NAD-bd_sf"/>
</dbReference>
<dbReference type="PRINTS" id="PR00419">
    <property type="entry name" value="ADXRDTASE"/>
</dbReference>
<dbReference type="Proteomes" id="UP000266376">
    <property type="component" value="Unassembled WGS sequence"/>
</dbReference>
<dbReference type="PANTHER" id="PTHR42783">
    <property type="entry name" value="GLUTAMATE SYNTHASE [NADPH] SMALL CHAIN"/>
    <property type="match status" value="1"/>
</dbReference>